<proteinExistence type="predicted"/>
<organism evidence="3 4">
    <name type="scientific">Colletotrichum sojae</name>
    <dbReference type="NCBI Taxonomy" id="2175907"/>
    <lineage>
        <taxon>Eukaryota</taxon>
        <taxon>Fungi</taxon>
        <taxon>Dikarya</taxon>
        <taxon>Ascomycota</taxon>
        <taxon>Pezizomycotina</taxon>
        <taxon>Sordariomycetes</taxon>
        <taxon>Hypocreomycetidae</taxon>
        <taxon>Glomerellales</taxon>
        <taxon>Glomerellaceae</taxon>
        <taxon>Colletotrichum</taxon>
        <taxon>Colletotrichum orchidearum species complex</taxon>
    </lineage>
</organism>
<keyword evidence="4" id="KW-1185">Reference proteome</keyword>
<protein>
    <recommendedName>
        <fullName evidence="5">Transmembrane protein</fullName>
    </recommendedName>
</protein>
<evidence type="ECO:0000256" key="1">
    <source>
        <dbReference type="SAM" id="MobiDB-lite"/>
    </source>
</evidence>
<dbReference type="PANTHER" id="PTHR37577:SF1">
    <property type="entry name" value="INTEGRAL MEMBRANE PROTEIN"/>
    <property type="match status" value="1"/>
</dbReference>
<feature type="compositionally biased region" description="Basic and acidic residues" evidence="1">
    <location>
        <begin position="37"/>
        <end position="51"/>
    </location>
</feature>
<dbReference type="EMBL" id="WIGN01000606">
    <property type="protein sequence ID" value="KAF6787304.1"/>
    <property type="molecule type" value="Genomic_DNA"/>
</dbReference>
<feature type="region of interest" description="Disordered" evidence="1">
    <location>
        <begin position="25"/>
        <end position="51"/>
    </location>
</feature>
<feature type="transmembrane region" description="Helical" evidence="2">
    <location>
        <begin position="93"/>
        <end position="115"/>
    </location>
</feature>
<feature type="transmembrane region" description="Helical" evidence="2">
    <location>
        <begin position="343"/>
        <end position="360"/>
    </location>
</feature>
<evidence type="ECO:0000313" key="4">
    <source>
        <dbReference type="Proteomes" id="UP000652219"/>
    </source>
</evidence>
<dbReference type="Proteomes" id="UP000652219">
    <property type="component" value="Unassembled WGS sequence"/>
</dbReference>
<keyword evidence="2" id="KW-0472">Membrane</keyword>
<sequence>MEEPMLPKCGGSCLSLSQIGPLEANPDIGGIGVDPFQDERSDEDRGHKREWRPNHTDVRTVGRFRWLRKLPRNQWHWEMALTKVLLNLCDIQLLTGLGLLFSGFMGLTCYVSAYHWELICYLAWLSNLTHVACLSSLRSFFYRNQAQRNWRMVSMAILFAGLVAALFPTAYFNWANGTASVPSSNARCFFRHDTAQTIWDHRVCRPNLTSSTQFDAADGYGCNDDNLSISATSAYESMILSLLLVSSSFLIRSARMFKSLSDVAKESVLHSLGRWSRSLLRVAIAAHRRLSTGRFTRRLVALVRPLDMVIGIQLVARLYWDILSSEIFDVSCLYSEFLLPHRLLYWLVMSAIWGTVRLFLAREAHEGDGDENEWEFGQVLPVFLFTGPIFMTLMSINAQRLDQKGRALIDKLTEVLASRHAGTDETGPAEGNPELEDHLITMPRDTRPGGQDFFLAEGRTWSANEFPSLTTHNSSHSREKSTGTSRTWTTSQRNSPAEKTGGAVLPLLNQQTVMMSDDIDLRASLSAHFSKTRWM</sequence>
<gene>
    <name evidence="3" type="ORF">CSOJ01_15264</name>
</gene>
<evidence type="ECO:0008006" key="5">
    <source>
        <dbReference type="Google" id="ProtNLM"/>
    </source>
</evidence>
<comment type="caution">
    <text evidence="3">The sequence shown here is derived from an EMBL/GenBank/DDBJ whole genome shotgun (WGS) entry which is preliminary data.</text>
</comment>
<feature type="transmembrane region" description="Helical" evidence="2">
    <location>
        <begin position="153"/>
        <end position="174"/>
    </location>
</feature>
<dbReference type="AlphaFoldDB" id="A0A8H6INM8"/>
<reference evidence="3 4" key="1">
    <citation type="journal article" date="2020" name="Phytopathology">
        <title>Genome Sequence Resources of Colletotrichum truncatum, C. plurivorum, C. musicola, and C. sojae: Four Species Pathogenic to Soybean (Glycine max).</title>
        <authorList>
            <person name="Rogerio F."/>
            <person name="Boufleur T.R."/>
            <person name="Ciampi-Guillardi M."/>
            <person name="Sukno S.A."/>
            <person name="Thon M.R."/>
            <person name="Massola Junior N.S."/>
            <person name="Baroncelli R."/>
        </authorList>
    </citation>
    <scope>NUCLEOTIDE SEQUENCE [LARGE SCALE GENOMIC DNA]</scope>
    <source>
        <strain evidence="3 4">LFN0009</strain>
    </source>
</reference>
<feature type="region of interest" description="Disordered" evidence="1">
    <location>
        <begin position="465"/>
        <end position="501"/>
    </location>
</feature>
<name>A0A8H6INM8_9PEZI</name>
<feature type="transmembrane region" description="Helical" evidence="2">
    <location>
        <begin position="121"/>
        <end position="141"/>
    </location>
</feature>
<evidence type="ECO:0000256" key="2">
    <source>
        <dbReference type="SAM" id="Phobius"/>
    </source>
</evidence>
<feature type="compositionally biased region" description="Polar residues" evidence="1">
    <location>
        <begin position="482"/>
        <end position="497"/>
    </location>
</feature>
<evidence type="ECO:0000313" key="3">
    <source>
        <dbReference type="EMBL" id="KAF6787304.1"/>
    </source>
</evidence>
<feature type="compositionally biased region" description="Polar residues" evidence="1">
    <location>
        <begin position="465"/>
        <end position="474"/>
    </location>
</feature>
<keyword evidence="2" id="KW-0812">Transmembrane</keyword>
<feature type="transmembrane region" description="Helical" evidence="2">
    <location>
        <begin position="380"/>
        <end position="398"/>
    </location>
</feature>
<accession>A0A8H6INM8</accession>
<dbReference type="InterPro" id="IPR053018">
    <property type="entry name" value="Elsinochrome_Biosynth-Asso"/>
</dbReference>
<keyword evidence="2" id="KW-1133">Transmembrane helix</keyword>
<dbReference type="PANTHER" id="PTHR37577">
    <property type="entry name" value="INTEGRAL MEMBRANE PROTEIN"/>
    <property type="match status" value="1"/>
</dbReference>
<feature type="transmembrane region" description="Helical" evidence="2">
    <location>
        <begin position="233"/>
        <end position="251"/>
    </location>
</feature>